<protein>
    <recommendedName>
        <fullName evidence="3">EF-hand domain-containing protein</fullName>
    </recommendedName>
</protein>
<evidence type="ECO:0000256" key="1">
    <source>
        <dbReference type="SAM" id="MobiDB-lite"/>
    </source>
</evidence>
<name>A0A7S1F5Z8_NOCSC</name>
<dbReference type="InterPro" id="IPR011992">
    <property type="entry name" value="EF-hand-dom_pair"/>
</dbReference>
<evidence type="ECO:0008006" key="3">
    <source>
        <dbReference type="Google" id="ProtNLM"/>
    </source>
</evidence>
<feature type="region of interest" description="Disordered" evidence="1">
    <location>
        <begin position="609"/>
        <end position="703"/>
    </location>
</feature>
<organism evidence="2">
    <name type="scientific">Noctiluca scintillans</name>
    <name type="common">Sea sparkle</name>
    <name type="synonym">Red tide dinoflagellate</name>
    <dbReference type="NCBI Taxonomy" id="2966"/>
    <lineage>
        <taxon>Eukaryota</taxon>
        <taxon>Sar</taxon>
        <taxon>Alveolata</taxon>
        <taxon>Dinophyceae</taxon>
        <taxon>Noctilucales</taxon>
        <taxon>Noctilucaceae</taxon>
        <taxon>Noctiluca</taxon>
    </lineage>
</organism>
<feature type="compositionally biased region" description="Low complexity" evidence="1">
    <location>
        <begin position="684"/>
        <end position="695"/>
    </location>
</feature>
<dbReference type="Pfam" id="PF14469">
    <property type="entry name" value="AKAP28"/>
    <property type="match status" value="1"/>
</dbReference>
<accession>A0A7S1F5Z8</accession>
<dbReference type="AlphaFoldDB" id="A0A7S1F5Z8"/>
<dbReference type="EMBL" id="HBFQ01030064">
    <property type="protein sequence ID" value="CAD8846843.1"/>
    <property type="molecule type" value="Transcribed_RNA"/>
</dbReference>
<proteinExistence type="predicted"/>
<feature type="compositionally biased region" description="Low complexity" evidence="1">
    <location>
        <begin position="623"/>
        <end position="644"/>
    </location>
</feature>
<feature type="region of interest" description="Disordered" evidence="1">
    <location>
        <begin position="132"/>
        <end position="161"/>
    </location>
</feature>
<dbReference type="SUPFAM" id="SSF47473">
    <property type="entry name" value="EF-hand"/>
    <property type="match status" value="1"/>
</dbReference>
<feature type="compositionally biased region" description="Polar residues" evidence="1">
    <location>
        <begin position="668"/>
        <end position="683"/>
    </location>
</feature>
<reference evidence="2" key="1">
    <citation type="submission" date="2021-01" db="EMBL/GenBank/DDBJ databases">
        <authorList>
            <person name="Corre E."/>
            <person name="Pelletier E."/>
            <person name="Niang G."/>
            <person name="Scheremetjew M."/>
            <person name="Finn R."/>
            <person name="Kale V."/>
            <person name="Holt S."/>
            <person name="Cochrane G."/>
            <person name="Meng A."/>
            <person name="Brown T."/>
            <person name="Cohen L."/>
        </authorList>
    </citation>
    <scope>NUCLEOTIDE SEQUENCE</scope>
</reference>
<dbReference type="InterPro" id="IPR025663">
    <property type="entry name" value="AKAP_28"/>
</dbReference>
<dbReference type="Gene3D" id="1.10.238.10">
    <property type="entry name" value="EF-hand"/>
    <property type="match status" value="1"/>
</dbReference>
<feature type="compositionally biased region" description="Acidic residues" evidence="1">
    <location>
        <begin position="145"/>
        <end position="159"/>
    </location>
</feature>
<evidence type="ECO:0000313" key="2">
    <source>
        <dbReference type="EMBL" id="CAD8846843.1"/>
    </source>
</evidence>
<sequence>MRDELPYDLNVGGVPVCRAIMRVEDKVSGWSEKYQHITRAVGVKSGRYILLETIFSKPTQEKPVPVAVVCVRFTLDTMTSSLTYRFEQESVRHKVGGQSLAPSKYEYWLDRIISDKMQVRLLQSLATPFEETRLQSPPAVRDDREEPEEESEDEDDEELMLPASRAPYPGHVSEAEKLPLSTLLANIFDAADEEDELELTHKEVADLLYATPLGLEDWDIKLLLTHADEKTTGKIEYRPFVEQAPDVVQGLLSRRAAYDARKPTTRVSQEAIELCYGEEIEEVARAVREAFTAEDVNGKNTLSRHQFRSCLMSRQERVSIQEVQMLMQMCKEDEYGQVPYDDIVFLLQALRVDALHNALVETDISQLRIHLIMGMRRLGLVDRVMPIWDIKAVLLHADQLCLSRMQIHVILSIVHSNHFGQVDVEVFLRVACTVIPNIFDAALFMDKATTIAKEKADLLAKQEAEELQGITASIATKRRVDEDDIEDEKTNAPDREAVEKILQLLCNSVDDRHRQPPTLELQKFRDAMHHESVSQCQLSDAEMRGFLAEVAMERGEVLYVEHIRTWVPIIFELRKSRVYDGILAKDWSEGAAHLLDLSEHEAAFPLIEDSSRPSSANSHHQRASMSRCGSRSSRGSRRLSTALRRPSDARKMQRLASRSSDRPAMQSGARSFSRQNSFRSLARSNSNISGASSPSDMSQKSGR</sequence>
<gene>
    <name evidence="2" type="ORF">NSCI0253_LOCUS21193</name>
</gene>